<evidence type="ECO:0000313" key="1">
    <source>
        <dbReference type="EMBL" id="JAH81722.1"/>
    </source>
</evidence>
<reference evidence="1" key="2">
    <citation type="journal article" date="2015" name="Fish Shellfish Immunol.">
        <title>Early steps in the European eel (Anguilla anguilla)-Vibrio vulnificus interaction in the gills: Role of the RtxA13 toxin.</title>
        <authorList>
            <person name="Callol A."/>
            <person name="Pajuelo D."/>
            <person name="Ebbesson L."/>
            <person name="Teles M."/>
            <person name="MacKenzie S."/>
            <person name="Amaro C."/>
        </authorList>
    </citation>
    <scope>NUCLEOTIDE SEQUENCE</scope>
</reference>
<sequence length="16" mass="1951">MFLNNKHNNNKQNTMC</sequence>
<name>A0A0E9VUK8_ANGAN</name>
<protein>
    <submittedName>
        <fullName evidence="1">Uncharacterized protein</fullName>
    </submittedName>
</protein>
<dbReference type="EMBL" id="GBXM01026855">
    <property type="protein sequence ID" value="JAH81722.1"/>
    <property type="molecule type" value="Transcribed_RNA"/>
</dbReference>
<accession>A0A0E9VUK8</accession>
<organism evidence="1">
    <name type="scientific">Anguilla anguilla</name>
    <name type="common">European freshwater eel</name>
    <name type="synonym">Muraena anguilla</name>
    <dbReference type="NCBI Taxonomy" id="7936"/>
    <lineage>
        <taxon>Eukaryota</taxon>
        <taxon>Metazoa</taxon>
        <taxon>Chordata</taxon>
        <taxon>Craniata</taxon>
        <taxon>Vertebrata</taxon>
        <taxon>Euteleostomi</taxon>
        <taxon>Actinopterygii</taxon>
        <taxon>Neopterygii</taxon>
        <taxon>Teleostei</taxon>
        <taxon>Anguilliformes</taxon>
        <taxon>Anguillidae</taxon>
        <taxon>Anguilla</taxon>
    </lineage>
</organism>
<dbReference type="AlphaFoldDB" id="A0A0E9VUK8"/>
<proteinExistence type="predicted"/>
<reference evidence="1" key="1">
    <citation type="submission" date="2014-11" db="EMBL/GenBank/DDBJ databases">
        <authorList>
            <person name="Amaro Gonzalez C."/>
        </authorList>
    </citation>
    <scope>NUCLEOTIDE SEQUENCE</scope>
</reference>